<keyword evidence="1" id="KW-0472">Membrane</keyword>
<evidence type="ECO:0000313" key="3">
    <source>
        <dbReference type="Proteomes" id="UP000291116"/>
    </source>
</evidence>
<dbReference type="AlphaFoldDB" id="A0A448YVJ6"/>
<gene>
    <name evidence="2" type="ORF">PSNMU_V1.4_AUG-EV-PASAV3_0004840</name>
</gene>
<reference evidence="2 3" key="1">
    <citation type="submission" date="2019-01" db="EMBL/GenBank/DDBJ databases">
        <authorList>
            <person name="Ferrante I. M."/>
        </authorList>
    </citation>
    <scope>NUCLEOTIDE SEQUENCE [LARGE SCALE GENOMIC DNA]</scope>
    <source>
        <strain evidence="2 3">B856</strain>
    </source>
</reference>
<keyword evidence="1" id="KW-1133">Transmembrane helix</keyword>
<sequence length="154" mass="17128">MSRSYSRSPRKQLDQLFAFDAGCSLVFGIVALLAPHNLIRKITSGSYNHSVHETFRLYACLRLACGWILWHARAVDDGRFRKHICEALLGCYLLQALAVLRAELTLGRSESWTPVNWVAIAILSALGGAYGSHRFGRGGNSIKIYELPTGHNLQ</sequence>
<protein>
    <submittedName>
        <fullName evidence="2">Uncharacterized protein</fullName>
    </submittedName>
</protein>
<name>A0A448YVJ6_9STRA</name>
<dbReference type="OrthoDB" id="66984at2759"/>
<dbReference type="Proteomes" id="UP000291116">
    <property type="component" value="Unassembled WGS sequence"/>
</dbReference>
<proteinExistence type="predicted"/>
<organism evidence="2 3">
    <name type="scientific">Pseudo-nitzschia multistriata</name>
    <dbReference type="NCBI Taxonomy" id="183589"/>
    <lineage>
        <taxon>Eukaryota</taxon>
        <taxon>Sar</taxon>
        <taxon>Stramenopiles</taxon>
        <taxon>Ochrophyta</taxon>
        <taxon>Bacillariophyta</taxon>
        <taxon>Bacillariophyceae</taxon>
        <taxon>Bacillariophycidae</taxon>
        <taxon>Bacillariales</taxon>
        <taxon>Bacillariaceae</taxon>
        <taxon>Pseudo-nitzschia</taxon>
    </lineage>
</organism>
<evidence type="ECO:0000256" key="1">
    <source>
        <dbReference type="SAM" id="Phobius"/>
    </source>
</evidence>
<accession>A0A448YVJ6</accession>
<evidence type="ECO:0000313" key="2">
    <source>
        <dbReference type="EMBL" id="VEU33794.1"/>
    </source>
</evidence>
<dbReference type="EMBL" id="CAACVS010000009">
    <property type="protein sequence ID" value="VEU33794.1"/>
    <property type="molecule type" value="Genomic_DNA"/>
</dbReference>
<feature type="transmembrane region" description="Helical" evidence="1">
    <location>
        <begin position="16"/>
        <end position="35"/>
    </location>
</feature>
<keyword evidence="1" id="KW-0812">Transmembrane</keyword>
<keyword evidence="3" id="KW-1185">Reference proteome</keyword>